<dbReference type="PANTHER" id="PTHR43272:SF83">
    <property type="entry name" value="ACYL-COA SYNTHETASE LONG-CHAIN, ISOFORM J"/>
    <property type="match status" value="1"/>
</dbReference>
<evidence type="ECO:0000256" key="2">
    <source>
        <dbReference type="ARBA" id="ARBA00022598"/>
    </source>
</evidence>
<dbReference type="InterPro" id="IPR042099">
    <property type="entry name" value="ANL_N_sf"/>
</dbReference>
<dbReference type="AlphaFoldDB" id="A0AAD5UEU2"/>
<dbReference type="Gene3D" id="3.40.50.12780">
    <property type="entry name" value="N-terminal domain of ligase-like"/>
    <property type="match status" value="1"/>
</dbReference>
<dbReference type="GO" id="GO:0005886">
    <property type="term" value="C:plasma membrane"/>
    <property type="evidence" value="ECO:0007669"/>
    <property type="project" value="TreeGrafter"/>
</dbReference>
<dbReference type="InterPro" id="IPR020845">
    <property type="entry name" value="AMP-binding_CS"/>
</dbReference>
<organism evidence="7 8">
    <name type="scientific">Boothiomyces macroporosus</name>
    <dbReference type="NCBI Taxonomy" id="261099"/>
    <lineage>
        <taxon>Eukaryota</taxon>
        <taxon>Fungi</taxon>
        <taxon>Fungi incertae sedis</taxon>
        <taxon>Chytridiomycota</taxon>
        <taxon>Chytridiomycota incertae sedis</taxon>
        <taxon>Chytridiomycetes</taxon>
        <taxon>Rhizophydiales</taxon>
        <taxon>Terramycetaceae</taxon>
        <taxon>Boothiomyces</taxon>
    </lineage>
</organism>
<keyword evidence="3" id="KW-0547">Nucleotide-binding</keyword>
<keyword evidence="4" id="KW-0067">ATP-binding</keyword>
<dbReference type="Pfam" id="PF00501">
    <property type="entry name" value="AMP-binding"/>
    <property type="match status" value="1"/>
</dbReference>
<gene>
    <name evidence="7" type="primary">FAA4_1</name>
    <name evidence="7" type="ORF">HK103_000847</name>
</gene>
<evidence type="ECO:0000313" key="7">
    <source>
        <dbReference type="EMBL" id="KAJ3253152.1"/>
    </source>
</evidence>
<dbReference type="GO" id="GO:0005811">
    <property type="term" value="C:lipid droplet"/>
    <property type="evidence" value="ECO:0007669"/>
    <property type="project" value="TreeGrafter"/>
</dbReference>
<keyword evidence="2 7" id="KW-0436">Ligase</keyword>
<dbReference type="SUPFAM" id="SSF56801">
    <property type="entry name" value="Acetyl-CoA synthetase-like"/>
    <property type="match status" value="1"/>
</dbReference>
<protein>
    <submittedName>
        <fullName evidence="7">Long-chain fatty acid-CoA ligase</fullName>
    </submittedName>
</protein>
<dbReference type="PANTHER" id="PTHR43272">
    <property type="entry name" value="LONG-CHAIN-FATTY-ACID--COA LIGASE"/>
    <property type="match status" value="1"/>
</dbReference>
<comment type="catalytic activity">
    <reaction evidence="5">
        <text>a long-chain fatty acid + ATP + CoA = a long-chain fatty acyl-CoA + AMP + diphosphate</text>
        <dbReference type="Rhea" id="RHEA:15421"/>
        <dbReference type="ChEBI" id="CHEBI:30616"/>
        <dbReference type="ChEBI" id="CHEBI:33019"/>
        <dbReference type="ChEBI" id="CHEBI:57287"/>
        <dbReference type="ChEBI" id="CHEBI:57560"/>
        <dbReference type="ChEBI" id="CHEBI:83139"/>
        <dbReference type="ChEBI" id="CHEBI:456215"/>
        <dbReference type="EC" id="6.2.1.3"/>
    </reaction>
</comment>
<dbReference type="GO" id="GO:0035336">
    <property type="term" value="P:long-chain fatty-acyl-CoA metabolic process"/>
    <property type="evidence" value="ECO:0007669"/>
    <property type="project" value="TreeGrafter"/>
</dbReference>
<evidence type="ECO:0000313" key="8">
    <source>
        <dbReference type="Proteomes" id="UP001210925"/>
    </source>
</evidence>
<dbReference type="PROSITE" id="PS00455">
    <property type="entry name" value="AMP_BINDING"/>
    <property type="match status" value="1"/>
</dbReference>
<dbReference type="EMBL" id="JADGKB010000118">
    <property type="protein sequence ID" value="KAJ3253152.1"/>
    <property type="molecule type" value="Genomic_DNA"/>
</dbReference>
<reference evidence="7" key="1">
    <citation type="submission" date="2020-05" db="EMBL/GenBank/DDBJ databases">
        <title>Phylogenomic resolution of chytrid fungi.</title>
        <authorList>
            <person name="Stajich J.E."/>
            <person name="Amses K."/>
            <person name="Simmons R."/>
            <person name="Seto K."/>
            <person name="Myers J."/>
            <person name="Bonds A."/>
            <person name="Quandt C.A."/>
            <person name="Barry K."/>
            <person name="Liu P."/>
            <person name="Grigoriev I."/>
            <person name="Longcore J.E."/>
            <person name="James T.Y."/>
        </authorList>
    </citation>
    <scope>NUCLEOTIDE SEQUENCE</scope>
    <source>
        <strain evidence="7">PLAUS21</strain>
    </source>
</reference>
<comment type="caution">
    <text evidence="7">The sequence shown here is derived from an EMBL/GenBank/DDBJ whole genome shotgun (WGS) entry which is preliminary data.</text>
</comment>
<name>A0AAD5UEU2_9FUNG</name>
<dbReference type="GO" id="GO:0005783">
    <property type="term" value="C:endoplasmic reticulum"/>
    <property type="evidence" value="ECO:0007669"/>
    <property type="project" value="TreeGrafter"/>
</dbReference>
<evidence type="ECO:0000256" key="4">
    <source>
        <dbReference type="ARBA" id="ARBA00022840"/>
    </source>
</evidence>
<comment type="similarity">
    <text evidence="1">Belongs to the ATP-dependent AMP-binding enzyme family.</text>
</comment>
<evidence type="ECO:0000259" key="6">
    <source>
        <dbReference type="Pfam" id="PF00501"/>
    </source>
</evidence>
<evidence type="ECO:0000256" key="3">
    <source>
        <dbReference type="ARBA" id="ARBA00022741"/>
    </source>
</evidence>
<proteinExistence type="inferred from homology"/>
<dbReference type="GO" id="GO:0005524">
    <property type="term" value="F:ATP binding"/>
    <property type="evidence" value="ECO:0007669"/>
    <property type="project" value="UniProtKB-KW"/>
</dbReference>
<sequence length="701" mass="78293">MGVFLTTFVWLGLGIVIPLFWLKSAIGRQLTYEIGESTPTEGKVRRSCTIQKENRLLTVPHESVKTLYDVLQYAVKKYPASSHLFGQRDLVRIVEEEKQVTKIVNGVEKTETKTWKFFEMGPYKYLTYRDVADMATKIGAGLVKLGLKAQDKVNIFASTSQEWMLMTHGCYTQSIYITTAYDNLGVDALIFSLNEGEVSTIFTQTDLFDVIKKIGKNCPTLKTVIYKGTVGKKEQEIIDGASQFRFISLEELIQLGKENPVPPCPPKADDLCCIMYTSGSTGNPKGVMLTHGNMVASIAGVLPLLKTILAENEVYLAYLPLAHVLEFFIESTCIFCGVTLGYGSPKTLTDASVRNCKGDIRELRPTLMAGVPSVWETIRKGVQSKLKEASPVQQMVFNMAYALKKYLINLGLPHSFMDKIVFKKISDNTGGRLKFAVSGGAPMAAETHEFLTVTLCTLLQGYGMTESCGLIAVQNASDKGMFGVCGSPSPASEIKLVACNNYDPNPKDGRLPQGELWVRGANIMRGYYKQDKLTEEALTKDGWLMTGDIAEWRPDGSLAIIDRKKNLVKLAHGEYVALEKLESQYKTSKYFMNMCIHADPFQSYIIALIVPNEKELLSLKNDLGLGNVEHNHEKVLKEIQEDLLNICKTYGLKSAEILRTFKFVDDEWTPDNGFLTAAQKIKRKEILAHYKQEVEEMYGKK</sequence>
<accession>A0AAD5UEU2</accession>
<keyword evidence="8" id="KW-1185">Reference proteome</keyword>
<evidence type="ECO:0000256" key="5">
    <source>
        <dbReference type="ARBA" id="ARBA00036813"/>
    </source>
</evidence>
<dbReference type="Proteomes" id="UP001210925">
    <property type="component" value="Unassembled WGS sequence"/>
</dbReference>
<evidence type="ECO:0000256" key="1">
    <source>
        <dbReference type="ARBA" id="ARBA00006432"/>
    </source>
</evidence>
<dbReference type="InterPro" id="IPR000873">
    <property type="entry name" value="AMP-dep_synth/lig_dom"/>
</dbReference>
<feature type="domain" description="AMP-dependent synthetase/ligase" evidence="6">
    <location>
        <begin position="118"/>
        <end position="528"/>
    </location>
</feature>
<dbReference type="GO" id="GO:0004467">
    <property type="term" value="F:long-chain fatty acid-CoA ligase activity"/>
    <property type="evidence" value="ECO:0007669"/>
    <property type="project" value="UniProtKB-EC"/>
</dbReference>